<proteinExistence type="inferred from homology"/>
<sequence length="87" mass="9980">MANYKIMFKKSVAKDLRSLPKNDVLKILARIDALALDPRADGCIKLTGDDKYRVRQGLYRIVYEIRDAELVVSVIKVGHRSSVYKNR</sequence>
<dbReference type="RefSeq" id="WP_304994086.1">
    <property type="nucleotide sequence ID" value="NZ_CP101717.1"/>
</dbReference>
<dbReference type="InterPro" id="IPR007712">
    <property type="entry name" value="RelE/ParE_toxin"/>
</dbReference>
<evidence type="ECO:0000256" key="2">
    <source>
        <dbReference type="ARBA" id="ARBA00022649"/>
    </source>
</evidence>
<dbReference type="InterPro" id="IPR035093">
    <property type="entry name" value="RelE/ParE_toxin_dom_sf"/>
</dbReference>
<name>A0AB38YCA6_9GAMM</name>
<evidence type="ECO:0000256" key="1">
    <source>
        <dbReference type="ARBA" id="ARBA00006226"/>
    </source>
</evidence>
<dbReference type="AlphaFoldDB" id="A0AB38YCA6"/>
<dbReference type="EMBL" id="CP101717">
    <property type="protein sequence ID" value="WLD56802.1"/>
    <property type="molecule type" value="Genomic_DNA"/>
</dbReference>
<comment type="similarity">
    <text evidence="1">Belongs to the RelE toxin family.</text>
</comment>
<dbReference type="PANTHER" id="PTHR35601:SF1">
    <property type="entry name" value="TOXIN RELE"/>
    <property type="match status" value="1"/>
</dbReference>
<organism evidence="3">
    <name type="scientific">Salinispirillum sp. LH 10-3-1</name>
    <dbReference type="NCBI Taxonomy" id="2952525"/>
    <lineage>
        <taxon>Bacteria</taxon>
        <taxon>Pseudomonadati</taxon>
        <taxon>Pseudomonadota</taxon>
        <taxon>Gammaproteobacteria</taxon>
        <taxon>Oceanospirillales</taxon>
        <taxon>Saccharospirillaceae</taxon>
        <taxon>Salinispirillum</taxon>
    </lineage>
</organism>
<dbReference type="PANTHER" id="PTHR35601">
    <property type="entry name" value="TOXIN RELE"/>
    <property type="match status" value="1"/>
</dbReference>
<dbReference type="Gene3D" id="3.30.2310.20">
    <property type="entry name" value="RelE-like"/>
    <property type="match status" value="1"/>
</dbReference>
<reference evidence="3" key="1">
    <citation type="submission" date="2022-07" db="EMBL/GenBank/DDBJ databases">
        <title>Complete genome sequence of Salinispirillum sp. LH10-3-1 capable of multiple carbohydrate inversion isolated from a soda lake.</title>
        <authorList>
            <person name="Liu J."/>
            <person name="Zhai Y."/>
            <person name="Zhang H."/>
            <person name="Yang H."/>
            <person name="Qu J."/>
            <person name="Li J."/>
        </authorList>
    </citation>
    <scope>NUCLEOTIDE SEQUENCE</scope>
    <source>
        <strain evidence="3">LH 10-3-1</strain>
    </source>
</reference>
<accession>A0AB38YCA6</accession>
<evidence type="ECO:0000313" key="3">
    <source>
        <dbReference type="EMBL" id="WLD56802.1"/>
    </source>
</evidence>
<dbReference type="Pfam" id="PF05016">
    <property type="entry name" value="ParE_toxin"/>
    <property type="match status" value="1"/>
</dbReference>
<keyword evidence="2" id="KW-1277">Toxin-antitoxin system</keyword>
<dbReference type="SUPFAM" id="SSF143011">
    <property type="entry name" value="RelE-like"/>
    <property type="match status" value="1"/>
</dbReference>
<gene>
    <name evidence="3" type="ORF">NFC81_08665</name>
</gene>
<protein>
    <submittedName>
        <fullName evidence="3">Type II toxin-antitoxin system RelE/ParE family toxin</fullName>
    </submittedName>
</protein>